<dbReference type="GeneID" id="20656980"/>
<proteinExistence type="predicted"/>
<evidence type="ECO:0000313" key="2">
    <source>
        <dbReference type="Proteomes" id="UP000002640"/>
    </source>
</evidence>
<organism evidence="1 2">
    <name type="scientific">Phytophthora sojae (strain P6497)</name>
    <name type="common">Soybean stem and root rot agent</name>
    <name type="synonym">Phytophthora megasperma f. sp. glycines</name>
    <dbReference type="NCBI Taxonomy" id="1094619"/>
    <lineage>
        <taxon>Eukaryota</taxon>
        <taxon>Sar</taxon>
        <taxon>Stramenopiles</taxon>
        <taxon>Oomycota</taxon>
        <taxon>Peronosporomycetes</taxon>
        <taxon>Peronosporales</taxon>
        <taxon>Peronosporaceae</taxon>
        <taxon>Phytophthora</taxon>
    </lineage>
</organism>
<feature type="non-terminal residue" evidence="1">
    <location>
        <position position="1"/>
    </location>
</feature>
<keyword evidence="2" id="KW-1185">Reference proteome</keyword>
<dbReference type="RefSeq" id="XP_009524498.1">
    <property type="nucleotide sequence ID" value="XM_009526203.1"/>
</dbReference>
<gene>
    <name evidence="1" type="ORF">PHYSODRAFT_493698</name>
</gene>
<name>G4Z729_PHYSP</name>
<dbReference type="STRING" id="1094619.G4Z729"/>
<protein>
    <submittedName>
        <fullName evidence="1">Uncharacterized protein</fullName>
    </submittedName>
</protein>
<dbReference type="KEGG" id="psoj:PHYSODRAFT_493698"/>
<reference evidence="1 2" key="1">
    <citation type="journal article" date="2006" name="Science">
        <title>Phytophthora genome sequences uncover evolutionary origins and mechanisms of pathogenesis.</title>
        <authorList>
            <person name="Tyler B.M."/>
            <person name="Tripathy S."/>
            <person name="Zhang X."/>
            <person name="Dehal P."/>
            <person name="Jiang R.H."/>
            <person name="Aerts A."/>
            <person name="Arredondo F.D."/>
            <person name="Baxter L."/>
            <person name="Bensasson D."/>
            <person name="Beynon J.L."/>
            <person name="Chapman J."/>
            <person name="Damasceno C.M."/>
            <person name="Dorrance A.E."/>
            <person name="Dou D."/>
            <person name="Dickerman A.W."/>
            <person name="Dubchak I.L."/>
            <person name="Garbelotto M."/>
            <person name="Gijzen M."/>
            <person name="Gordon S.G."/>
            <person name="Govers F."/>
            <person name="Grunwald N.J."/>
            <person name="Huang W."/>
            <person name="Ivors K.L."/>
            <person name="Jones R.W."/>
            <person name="Kamoun S."/>
            <person name="Krampis K."/>
            <person name="Lamour K.H."/>
            <person name="Lee M.K."/>
            <person name="McDonald W.H."/>
            <person name="Medina M."/>
            <person name="Meijer H.J."/>
            <person name="Nordberg E.K."/>
            <person name="Maclean D.J."/>
            <person name="Ospina-Giraldo M.D."/>
            <person name="Morris P.F."/>
            <person name="Phuntumart V."/>
            <person name="Putnam N.H."/>
            <person name="Rash S."/>
            <person name="Rose J.K."/>
            <person name="Sakihama Y."/>
            <person name="Salamov A.A."/>
            <person name="Savidor A."/>
            <person name="Scheuring C.F."/>
            <person name="Smith B.M."/>
            <person name="Sobral B.W."/>
            <person name="Terry A."/>
            <person name="Torto-Alalibo T.A."/>
            <person name="Win J."/>
            <person name="Xu Z."/>
            <person name="Zhang H."/>
            <person name="Grigoriev I.V."/>
            <person name="Rokhsar D.S."/>
            <person name="Boore J.L."/>
        </authorList>
    </citation>
    <scope>NUCLEOTIDE SEQUENCE [LARGE SCALE GENOMIC DNA]</scope>
    <source>
        <strain evidence="1 2">P6497</strain>
    </source>
</reference>
<dbReference type="Proteomes" id="UP000002640">
    <property type="component" value="Unassembled WGS sequence"/>
</dbReference>
<dbReference type="AlphaFoldDB" id="G4Z729"/>
<dbReference type="OMA" id="IAYTRAF"/>
<sequence>LKVLGESGTSSASRSQHPLVAILCVGIAWLVDCLHGGDRTTQFWGVAGMDQFIVAHCKANSLPFVKVKDSNMMNQIFRQGQQLVQHDPATGSKWRVLTSEAAEGLSHRASAGRNCSPFRLLLDEVVLVGNLIASSDYGKVGHAIDLARDITQLNGTTNEQIQLIAYTRAFGAGWNLRGVQF</sequence>
<dbReference type="EMBL" id="JH159153">
    <property type="protein sequence ID" value="EGZ21781.1"/>
    <property type="molecule type" value="Genomic_DNA"/>
</dbReference>
<accession>G4Z729</accession>
<evidence type="ECO:0000313" key="1">
    <source>
        <dbReference type="EMBL" id="EGZ21781.1"/>
    </source>
</evidence>
<dbReference type="InParanoid" id="G4Z729"/>